<evidence type="ECO:0000313" key="1">
    <source>
        <dbReference type="EMBL" id="MFC7750620.1"/>
    </source>
</evidence>
<evidence type="ECO:0008006" key="3">
    <source>
        <dbReference type="Google" id="ProtNLM"/>
    </source>
</evidence>
<dbReference type="EMBL" id="JBHTGQ010000026">
    <property type="protein sequence ID" value="MFC7750620.1"/>
    <property type="molecule type" value="Genomic_DNA"/>
</dbReference>
<keyword evidence="2" id="KW-1185">Reference proteome</keyword>
<accession>A0ABW2V758</accession>
<sequence>MIQIKAFTDTLYSTAERKANRFLSTLKPEQYIDTRLAIRSEPDSRETKHCILIVYKSLDEPHQKLS</sequence>
<reference evidence="2" key="1">
    <citation type="journal article" date="2019" name="Int. J. Syst. Evol. Microbiol.">
        <title>The Global Catalogue of Microorganisms (GCM) 10K type strain sequencing project: providing services to taxonomists for standard genome sequencing and annotation.</title>
        <authorList>
            <consortium name="The Broad Institute Genomics Platform"/>
            <consortium name="The Broad Institute Genome Sequencing Center for Infectious Disease"/>
            <person name="Wu L."/>
            <person name="Ma J."/>
        </authorList>
    </citation>
    <scope>NUCLEOTIDE SEQUENCE [LARGE SCALE GENOMIC DNA]</scope>
    <source>
        <strain evidence="2">JCM 18657</strain>
    </source>
</reference>
<evidence type="ECO:0000313" key="2">
    <source>
        <dbReference type="Proteomes" id="UP001596528"/>
    </source>
</evidence>
<comment type="caution">
    <text evidence="1">The sequence shown here is derived from an EMBL/GenBank/DDBJ whole genome shotgun (WGS) entry which is preliminary data.</text>
</comment>
<dbReference type="RefSeq" id="WP_138788725.1">
    <property type="nucleotide sequence ID" value="NZ_JBHTGQ010000026.1"/>
</dbReference>
<gene>
    <name evidence="1" type="ORF">ACFQWB_11890</name>
</gene>
<dbReference type="Proteomes" id="UP001596528">
    <property type="component" value="Unassembled WGS sequence"/>
</dbReference>
<protein>
    <recommendedName>
        <fullName evidence="3">Sporulation protein Cse60</fullName>
    </recommendedName>
</protein>
<proteinExistence type="predicted"/>
<organism evidence="1 2">
    <name type="scientific">Paenibacillus thermoaerophilus</name>
    <dbReference type="NCBI Taxonomy" id="1215385"/>
    <lineage>
        <taxon>Bacteria</taxon>
        <taxon>Bacillati</taxon>
        <taxon>Bacillota</taxon>
        <taxon>Bacilli</taxon>
        <taxon>Bacillales</taxon>
        <taxon>Paenibacillaceae</taxon>
        <taxon>Paenibacillus</taxon>
    </lineage>
</organism>
<name>A0ABW2V758_9BACL</name>